<gene>
    <name evidence="1" type="ORF">BN948_01164</name>
</gene>
<name>A0A1L1PL32_HYDIT</name>
<keyword evidence="2" id="KW-1185">Reference proteome</keyword>
<dbReference type="AlphaFoldDB" id="A0A1L1PL32"/>
<evidence type="ECO:0000313" key="2">
    <source>
        <dbReference type="Proteomes" id="UP000028878"/>
    </source>
</evidence>
<proteinExistence type="predicted"/>
<sequence length="74" mass="8396">MNTPERPSLKRARMRQPAVAVPSPCLSVCRLDERRNVCVGCLRTLAEIGAWSRMSDEDKLAVWAQLETREVIVE</sequence>
<organism evidence="1 2">
    <name type="scientific">Hydrogenophaga intermedia</name>
    <dbReference type="NCBI Taxonomy" id="65786"/>
    <lineage>
        <taxon>Bacteria</taxon>
        <taxon>Pseudomonadati</taxon>
        <taxon>Pseudomonadota</taxon>
        <taxon>Betaproteobacteria</taxon>
        <taxon>Burkholderiales</taxon>
        <taxon>Comamonadaceae</taxon>
        <taxon>Hydrogenophaga</taxon>
    </lineage>
</organism>
<evidence type="ECO:0000313" key="1">
    <source>
        <dbReference type="EMBL" id="CDN86756.1"/>
    </source>
</evidence>
<protein>
    <submittedName>
        <fullName evidence="1">Fe-s protein</fullName>
    </submittedName>
</protein>
<reference evidence="2" key="1">
    <citation type="submission" date="2014-11" db="EMBL/GenBank/DDBJ databases">
        <title>Draft genome sequence of Hydrogenophaga intermedia S1.</title>
        <authorList>
            <person name="Gan H.M."/>
            <person name="Chew T.H."/>
            <person name="Stolz A."/>
        </authorList>
    </citation>
    <scope>NUCLEOTIDE SEQUENCE [LARGE SCALE GENOMIC DNA]</scope>
    <source>
        <strain evidence="2">S1</strain>
    </source>
</reference>
<dbReference type="Pfam" id="PF06945">
    <property type="entry name" value="DUF1289"/>
    <property type="match status" value="1"/>
</dbReference>
<accession>A0A1L1PL32</accession>
<dbReference type="Proteomes" id="UP000028878">
    <property type="component" value="Unassembled WGS sequence"/>
</dbReference>
<dbReference type="RefSeq" id="WP_009516650.1">
    <property type="nucleotide sequence ID" value="NZ_CCAE010000006.1"/>
</dbReference>
<dbReference type="InterPro" id="IPR010710">
    <property type="entry name" value="DUF1289"/>
</dbReference>
<dbReference type="PANTHER" id="PTHR35175:SF2">
    <property type="entry name" value="DUF1289 DOMAIN-CONTAINING PROTEIN"/>
    <property type="match status" value="1"/>
</dbReference>
<dbReference type="PANTHER" id="PTHR35175">
    <property type="entry name" value="DUF1289 DOMAIN-CONTAINING PROTEIN"/>
    <property type="match status" value="1"/>
</dbReference>
<dbReference type="EMBL" id="CCAE010000006">
    <property type="protein sequence ID" value="CDN86756.1"/>
    <property type="molecule type" value="Genomic_DNA"/>
</dbReference>